<keyword evidence="3" id="KW-1185">Reference proteome</keyword>
<reference evidence="2 3" key="1">
    <citation type="journal article" date="2018" name="Sci. Rep.">
        <title>Comparative genomics provides insights into the lifestyle and reveals functional heterogeneity of dark septate endophytic fungi.</title>
        <authorList>
            <person name="Knapp D.G."/>
            <person name="Nemeth J.B."/>
            <person name="Barry K."/>
            <person name="Hainaut M."/>
            <person name="Henrissat B."/>
            <person name="Johnson J."/>
            <person name="Kuo A."/>
            <person name="Lim J.H.P."/>
            <person name="Lipzen A."/>
            <person name="Nolan M."/>
            <person name="Ohm R.A."/>
            <person name="Tamas L."/>
            <person name="Grigoriev I.V."/>
            <person name="Spatafora J.W."/>
            <person name="Nagy L.G."/>
            <person name="Kovacs G.M."/>
        </authorList>
    </citation>
    <scope>NUCLEOTIDE SEQUENCE [LARGE SCALE GENOMIC DNA]</scope>
    <source>
        <strain evidence="2 3">DSE2036</strain>
    </source>
</reference>
<name>A0A2V1DTP6_9PLEO</name>
<sequence length="68" mass="8153">MGWPTYLTNISEGRLVGMNEIMGAGGRGMWRMWMWCFIRMGVCGGVFFFFFFFFFFRGGKFELEIFFR</sequence>
<evidence type="ECO:0000256" key="1">
    <source>
        <dbReference type="SAM" id="Phobius"/>
    </source>
</evidence>
<keyword evidence="1" id="KW-0812">Transmembrane</keyword>
<dbReference type="Proteomes" id="UP000244855">
    <property type="component" value="Unassembled WGS sequence"/>
</dbReference>
<keyword evidence="1" id="KW-0472">Membrane</keyword>
<dbReference type="EMBL" id="KZ805354">
    <property type="protein sequence ID" value="PVI01673.1"/>
    <property type="molecule type" value="Genomic_DNA"/>
</dbReference>
<keyword evidence="1" id="KW-1133">Transmembrane helix</keyword>
<feature type="transmembrane region" description="Helical" evidence="1">
    <location>
        <begin position="32"/>
        <end position="56"/>
    </location>
</feature>
<evidence type="ECO:0000313" key="3">
    <source>
        <dbReference type="Proteomes" id="UP000244855"/>
    </source>
</evidence>
<evidence type="ECO:0008006" key="4">
    <source>
        <dbReference type="Google" id="ProtNLM"/>
    </source>
</evidence>
<dbReference type="AlphaFoldDB" id="A0A2V1DTP6"/>
<accession>A0A2V1DTP6</accession>
<evidence type="ECO:0000313" key="2">
    <source>
        <dbReference type="EMBL" id="PVI01673.1"/>
    </source>
</evidence>
<organism evidence="2 3">
    <name type="scientific">Periconia macrospinosa</name>
    <dbReference type="NCBI Taxonomy" id="97972"/>
    <lineage>
        <taxon>Eukaryota</taxon>
        <taxon>Fungi</taxon>
        <taxon>Dikarya</taxon>
        <taxon>Ascomycota</taxon>
        <taxon>Pezizomycotina</taxon>
        <taxon>Dothideomycetes</taxon>
        <taxon>Pleosporomycetidae</taxon>
        <taxon>Pleosporales</taxon>
        <taxon>Massarineae</taxon>
        <taxon>Periconiaceae</taxon>
        <taxon>Periconia</taxon>
    </lineage>
</organism>
<proteinExistence type="predicted"/>
<protein>
    <recommendedName>
        <fullName evidence="4">Transmembrane protein</fullName>
    </recommendedName>
</protein>
<gene>
    <name evidence="2" type="ORF">DM02DRAFT_339222</name>
</gene>